<dbReference type="EMBL" id="CP002101">
    <property type="protein sequence ID" value="AEH61390.1"/>
    <property type="molecule type" value="Genomic_DNA"/>
</dbReference>
<evidence type="ECO:0000313" key="1">
    <source>
        <dbReference type="EMBL" id="AEH61390.1"/>
    </source>
</evidence>
<dbReference type="HOGENOM" id="CLU_057502_0_0_2"/>
<dbReference type="RefSeq" id="WP_013898826.1">
    <property type="nucleotide sequence ID" value="NC_015676.1"/>
</dbReference>
<dbReference type="AlphaFoldDB" id="F7XM43"/>
<gene>
    <name evidence="1" type="ordered locus">Mzhil_1551</name>
</gene>
<protein>
    <recommendedName>
        <fullName evidence="3">AIM24 family protein</fullName>
    </recommendedName>
</protein>
<sequence>MEKYSIEEFVNITGKTGDGDERVRLERERFLEINLDGSVWTKMGSMVAYFGNIRFSREGVLEHGLGKLVKKTLTGEGMTLTRAEGEGKLYLADMGKKVSVINLEDQSIVVNGNDLLAFDNTLDWDIKLMKKITGMVSGGLFNVRLEGTGMVAITTHYDPLTLRVTGNESVFTDPTATVAWSGNLMPELKTDISMKTLLGRASGETIQMKFRGEGFVVIQPYEEIAFQASSSK</sequence>
<dbReference type="SUPFAM" id="SSF51219">
    <property type="entry name" value="TRAP-like"/>
    <property type="match status" value="1"/>
</dbReference>
<dbReference type="InterPro" id="IPR016031">
    <property type="entry name" value="Trp_RNA-bd_attenuator-like_dom"/>
</dbReference>
<keyword evidence="2" id="KW-1185">Reference proteome</keyword>
<dbReference type="STRING" id="679901.Mzhil_1551"/>
<dbReference type="GeneID" id="10823189"/>
<dbReference type="Pfam" id="PF01987">
    <property type="entry name" value="AIM24"/>
    <property type="match status" value="1"/>
</dbReference>
<organism evidence="1 2">
    <name type="scientific">Methanosalsum zhilinae (strain DSM 4017 / NBRC 107636 / OCM 62 / WeN5)</name>
    <name type="common">Methanohalophilus zhilinae</name>
    <dbReference type="NCBI Taxonomy" id="679901"/>
    <lineage>
        <taxon>Archaea</taxon>
        <taxon>Methanobacteriati</taxon>
        <taxon>Methanobacteriota</taxon>
        <taxon>Stenosarchaea group</taxon>
        <taxon>Methanomicrobia</taxon>
        <taxon>Methanosarcinales</taxon>
        <taxon>Methanosarcinaceae</taxon>
        <taxon>Methanosalsum</taxon>
    </lineage>
</organism>
<dbReference type="InterPro" id="IPR036983">
    <property type="entry name" value="AIM24_sf"/>
</dbReference>
<dbReference type="Proteomes" id="UP000006622">
    <property type="component" value="Chromosome"/>
</dbReference>
<dbReference type="PANTHER" id="PTHR38074:SF1">
    <property type="entry name" value="ALTERED INHERITANCE OF MITOCHONDRIA PROTEIN 24, MITOCHONDRIAL"/>
    <property type="match status" value="1"/>
</dbReference>
<evidence type="ECO:0000313" key="2">
    <source>
        <dbReference type="Proteomes" id="UP000006622"/>
    </source>
</evidence>
<proteinExistence type="predicted"/>
<name>F7XM43_METZD</name>
<dbReference type="KEGG" id="mzh:Mzhil_1551"/>
<dbReference type="InterPro" id="IPR002838">
    <property type="entry name" value="AIM24"/>
</dbReference>
<dbReference type="Gene3D" id="3.60.160.10">
    <property type="entry name" value="Mitochondrial biogenesis AIM24"/>
    <property type="match status" value="1"/>
</dbReference>
<reference evidence="1 2" key="1">
    <citation type="submission" date="2010-07" db="EMBL/GenBank/DDBJ databases">
        <title>The complete genome of Methanosalsum zhilinae DSM 4017.</title>
        <authorList>
            <consortium name="US DOE Joint Genome Institute (JGI-PGF)"/>
            <person name="Lucas S."/>
            <person name="Copeland A."/>
            <person name="Lapidus A."/>
            <person name="Glavina del Rio T."/>
            <person name="Dalin E."/>
            <person name="Tice H."/>
            <person name="Bruce D."/>
            <person name="Goodwin L."/>
            <person name="Pitluck S."/>
            <person name="Kyrpides N."/>
            <person name="Mavromatis K."/>
            <person name="Ovchinnikova G."/>
            <person name="Daligault H."/>
            <person name="Detter J.C."/>
            <person name="Han C."/>
            <person name="Tapia R."/>
            <person name="Larimer F."/>
            <person name="Land M."/>
            <person name="Hauser L."/>
            <person name="Markowitz V."/>
            <person name="Cheng J.-F."/>
            <person name="Hugenholtz P."/>
            <person name="Woyke T."/>
            <person name="Wu D."/>
            <person name="Spring S."/>
            <person name="Schueler E."/>
            <person name="Brambilla E."/>
            <person name="Klenk H.-P."/>
            <person name="Eisen J.A."/>
        </authorList>
    </citation>
    <scope>NUCLEOTIDE SEQUENCE [LARGE SCALE GENOMIC DNA]</scope>
    <source>
        <strain evidence="2">DSM 4017 / NBRC 107636 / OCM 62 / WeN5</strain>
    </source>
</reference>
<evidence type="ECO:0008006" key="3">
    <source>
        <dbReference type="Google" id="ProtNLM"/>
    </source>
</evidence>
<accession>F7XM43</accession>
<dbReference type="PANTHER" id="PTHR38074">
    <property type="entry name" value="ALTERED INHERITANCE OF MITOCHONDRIA PROTEIN 24, MITOCHONDRIAL"/>
    <property type="match status" value="1"/>
</dbReference>
<dbReference type="OrthoDB" id="298062at2157"/>